<proteinExistence type="predicted"/>
<evidence type="ECO:0000256" key="4">
    <source>
        <dbReference type="ARBA" id="ARBA00022679"/>
    </source>
</evidence>
<sequence>MKSEYNKILNRQIKKYSNGEGIPDDLGPLFNSISEFYDNFERDQKLVERVMDLSSDELMDSNLELKKLNEEMDRFVYSTSHDLRAPLLSILGLLNIIENENTQYDIKGYLKLLRDSTVKLDRFISDIIDYSRNTRLEVNCVEVNFTTIIDESFKHLNYMPGCSTLLKLINIDDHAKLYSDDRRLSIIFNNLISNAIKYQKPDIEDSFINIEAEITATELKVEIEDNGVGIEEQYLDHIFDMFYRASPEAKGSGLGLYIVQETLEKLSGQIEVESTFGEGTKFTVTIPNMTLGI</sequence>
<dbReference type="InterPro" id="IPR050351">
    <property type="entry name" value="BphY/WalK/GraS-like"/>
</dbReference>
<organism evidence="10 11">
    <name type="scientific">Reichenbachiella faecimaris</name>
    <dbReference type="NCBI Taxonomy" id="692418"/>
    <lineage>
        <taxon>Bacteria</taxon>
        <taxon>Pseudomonadati</taxon>
        <taxon>Bacteroidota</taxon>
        <taxon>Cytophagia</taxon>
        <taxon>Cytophagales</taxon>
        <taxon>Reichenbachiellaceae</taxon>
        <taxon>Reichenbachiella</taxon>
    </lineage>
</organism>
<dbReference type="GO" id="GO:0005524">
    <property type="term" value="F:ATP binding"/>
    <property type="evidence" value="ECO:0007669"/>
    <property type="project" value="UniProtKB-KW"/>
</dbReference>
<dbReference type="SUPFAM" id="SSF55874">
    <property type="entry name" value="ATPase domain of HSP90 chaperone/DNA topoisomerase II/histidine kinase"/>
    <property type="match status" value="1"/>
</dbReference>
<gene>
    <name evidence="10" type="ORF">SAMN04488029_0335</name>
</gene>
<name>A0A1W2G5Q8_REIFA</name>
<dbReference type="AlphaFoldDB" id="A0A1W2G5Q8"/>
<keyword evidence="11" id="KW-1185">Reference proteome</keyword>
<dbReference type="PANTHER" id="PTHR42878">
    <property type="entry name" value="TWO-COMPONENT HISTIDINE KINASE"/>
    <property type="match status" value="1"/>
</dbReference>
<dbReference type="OrthoDB" id="109585at2"/>
<dbReference type="GO" id="GO:0030295">
    <property type="term" value="F:protein kinase activator activity"/>
    <property type="evidence" value="ECO:0007669"/>
    <property type="project" value="TreeGrafter"/>
</dbReference>
<evidence type="ECO:0000256" key="7">
    <source>
        <dbReference type="ARBA" id="ARBA00022840"/>
    </source>
</evidence>
<dbReference type="PANTHER" id="PTHR42878:SF7">
    <property type="entry name" value="SENSOR HISTIDINE KINASE GLRK"/>
    <property type="match status" value="1"/>
</dbReference>
<dbReference type="GO" id="GO:0000156">
    <property type="term" value="F:phosphorelay response regulator activity"/>
    <property type="evidence" value="ECO:0007669"/>
    <property type="project" value="TreeGrafter"/>
</dbReference>
<reference evidence="10 11" key="1">
    <citation type="submission" date="2017-04" db="EMBL/GenBank/DDBJ databases">
        <authorList>
            <person name="Afonso C.L."/>
            <person name="Miller P.J."/>
            <person name="Scott M.A."/>
            <person name="Spackman E."/>
            <person name="Goraichik I."/>
            <person name="Dimitrov K.M."/>
            <person name="Suarez D.L."/>
            <person name="Swayne D.E."/>
        </authorList>
    </citation>
    <scope>NUCLEOTIDE SEQUENCE [LARGE SCALE GENOMIC DNA]</scope>
    <source>
        <strain evidence="10 11">DSM 26133</strain>
    </source>
</reference>
<accession>A0A1W2G5Q8</accession>
<dbReference type="CDD" id="cd00082">
    <property type="entry name" value="HisKA"/>
    <property type="match status" value="1"/>
</dbReference>
<keyword evidence="6 10" id="KW-0418">Kinase</keyword>
<evidence type="ECO:0000256" key="3">
    <source>
        <dbReference type="ARBA" id="ARBA00022553"/>
    </source>
</evidence>
<comment type="catalytic activity">
    <reaction evidence="1">
        <text>ATP + protein L-histidine = ADP + protein N-phospho-L-histidine.</text>
        <dbReference type="EC" id="2.7.13.3"/>
    </reaction>
</comment>
<keyword evidence="4" id="KW-0808">Transferase</keyword>
<evidence type="ECO:0000256" key="6">
    <source>
        <dbReference type="ARBA" id="ARBA00022777"/>
    </source>
</evidence>
<dbReference type="InterPro" id="IPR005467">
    <property type="entry name" value="His_kinase_dom"/>
</dbReference>
<dbReference type="Pfam" id="PF02518">
    <property type="entry name" value="HATPase_c"/>
    <property type="match status" value="1"/>
</dbReference>
<dbReference type="GO" id="GO:0000155">
    <property type="term" value="F:phosphorelay sensor kinase activity"/>
    <property type="evidence" value="ECO:0007669"/>
    <property type="project" value="InterPro"/>
</dbReference>
<dbReference type="Gene3D" id="1.10.287.130">
    <property type="match status" value="1"/>
</dbReference>
<dbReference type="InterPro" id="IPR003594">
    <property type="entry name" value="HATPase_dom"/>
</dbReference>
<dbReference type="InterPro" id="IPR004358">
    <property type="entry name" value="Sig_transdc_His_kin-like_C"/>
</dbReference>
<dbReference type="EC" id="2.7.13.3" evidence="2"/>
<dbReference type="Gene3D" id="3.30.565.10">
    <property type="entry name" value="Histidine kinase-like ATPase, C-terminal domain"/>
    <property type="match status" value="1"/>
</dbReference>
<evidence type="ECO:0000259" key="9">
    <source>
        <dbReference type="PROSITE" id="PS50109"/>
    </source>
</evidence>
<dbReference type="InterPro" id="IPR003661">
    <property type="entry name" value="HisK_dim/P_dom"/>
</dbReference>
<evidence type="ECO:0000256" key="2">
    <source>
        <dbReference type="ARBA" id="ARBA00012438"/>
    </source>
</evidence>
<dbReference type="Pfam" id="PF00512">
    <property type="entry name" value="HisKA"/>
    <property type="match status" value="1"/>
</dbReference>
<dbReference type="Proteomes" id="UP000192472">
    <property type="component" value="Unassembled WGS sequence"/>
</dbReference>
<dbReference type="InterPro" id="IPR036097">
    <property type="entry name" value="HisK_dim/P_sf"/>
</dbReference>
<evidence type="ECO:0000313" key="11">
    <source>
        <dbReference type="Proteomes" id="UP000192472"/>
    </source>
</evidence>
<evidence type="ECO:0000256" key="8">
    <source>
        <dbReference type="ARBA" id="ARBA00023012"/>
    </source>
</evidence>
<dbReference type="InterPro" id="IPR036890">
    <property type="entry name" value="HATPase_C_sf"/>
</dbReference>
<dbReference type="EMBL" id="FWYF01000001">
    <property type="protein sequence ID" value="SMD31997.1"/>
    <property type="molecule type" value="Genomic_DNA"/>
</dbReference>
<keyword evidence="8" id="KW-0902">Two-component regulatory system</keyword>
<dbReference type="CDD" id="cd00075">
    <property type="entry name" value="HATPase"/>
    <property type="match status" value="1"/>
</dbReference>
<dbReference type="SUPFAM" id="SSF47384">
    <property type="entry name" value="Homodimeric domain of signal transducing histidine kinase"/>
    <property type="match status" value="1"/>
</dbReference>
<evidence type="ECO:0000256" key="1">
    <source>
        <dbReference type="ARBA" id="ARBA00000085"/>
    </source>
</evidence>
<keyword evidence="5" id="KW-0547">Nucleotide-binding</keyword>
<keyword evidence="3" id="KW-0597">Phosphoprotein</keyword>
<dbReference type="SMART" id="SM00387">
    <property type="entry name" value="HATPase_c"/>
    <property type="match status" value="1"/>
</dbReference>
<dbReference type="PRINTS" id="PR00344">
    <property type="entry name" value="BCTRLSENSOR"/>
</dbReference>
<dbReference type="PROSITE" id="PS50109">
    <property type="entry name" value="HIS_KIN"/>
    <property type="match status" value="1"/>
</dbReference>
<keyword evidence="7" id="KW-0067">ATP-binding</keyword>
<dbReference type="RefSeq" id="WP_084370682.1">
    <property type="nucleotide sequence ID" value="NZ_FWYF01000001.1"/>
</dbReference>
<feature type="domain" description="Histidine kinase" evidence="9">
    <location>
        <begin position="78"/>
        <end position="290"/>
    </location>
</feature>
<dbReference type="STRING" id="692418.SAMN04488029_0335"/>
<dbReference type="SMART" id="SM00388">
    <property type="entry name" value="HisKA"/>
    <property type="match status" value="1"/>
</dbReference>
<protein>
    <recommendedName>
        <fullName evidence="2">histidine kinase</fullName>
        <ecNumber evidence="2">2.7.13.3</ecNumber>
    </recommendedName>
</protein>
<evidence type="ECO:0000256" key="5">
    <source>
        <dbReference type="ARBA" id="ARBA00022741"/>
    </source>
</evidence>
<dbReference type="GO" id="GO:0007234">
    <property type="term" value="P:osmosensory signaling via phosphorelay pathway"/>
    <property type="evidence" value="ECO:0007669"/>
    <property type="project" value="TreeGrafter"/>
</dbReference>
<evidence type="ECO:0000313" key="10">
    <source>
        <dbReference type="EMBL" id="SMD31997.1"/>
    </source>
</evidence>